<accession>A0A645GZJ0</accession>
<name>A0A645GZJ0_9ZZZZ</name>
<dbReference type="AlphaFoldDB" id="A0A645GZJ0"/>
<evidence type="ECO:0000313" key="1">
    <source>
        <dbReference type="EMBL" id="MPN31830.1"/>
    </source>
</evidence>
<reference evidence="1" key="1">
    <citation type="submission" date="2019-08" db="EMBL/GenBank/DDBJ databases">
        <authorList>
            <person name="Kucharzyk K."/>
            <person name="Murdoch R.W."/>
            <person name="Higgins S."/>
            <person name="Loffler F."/>
        </authorList>
    </citation>
    <scope>NUCLEOTIDE SEQUENCE</scope>
</reference>
<proteinExistence type="predicted"/>
<comment type="caution">
    <text evidence="1">The sequence shown here is derived from an EMBL/GenBank/DDBJ whole genome shotgun (WGS) entry which is preliminary data.</text>
</comment>
<sequence length="59" mass="6350">MQITGIDEVVITLSPEHLLGGAVERVLPVGLLYIRGLYILHPVALHSAVRQDGLIGQAH</sequence>
<gene>
    <name evidence="1" type="ORF">SDC9_179305</name>
</gene>
<organism evidence="1">
    <name type="scientific">bioreactor metagenome</name>
    <dbReference type="NCBI Taxonomy" id="1076179"/>
    <lineage>
        <taxon>unclassified sequences</taxon>
        <taxon>metagenomes</taxon>
        <taxon>ecological metagenomes</taxon>
    </lineage>
</organism>
<dbReference type="EMBL" id="VSSQ01083536">
    <property type="protein sequence ID" value="MPN31830.1"/>
    <property type="molecule type" value="Genomic_DNA"/>
</dbReference>
<protein>
    <submittedName>
        <fullName evidence="1">Uncharacterized protein</fullName>
    </submittedName>
</protein>